<dbReference type="EMBL" id="CAJJDP010000176">
    <property type="protein sequence ID" value="CAD8214264.1"/>
    <property type="molecule type" value="Genomic_DNA"/>
</dbReference>
<evidence type="ECO:0000313" key="3">
    <source>
        <dbReference type="Proteomes" id="UP000683925"/>
    </source>
</evidence>
<dbReference type="CDD" id="cd00198">
    <property type="entry name" value="vWFA"/>
    <property type="match status" value="1"/>
</dbReference>
<dbReference type="AlphaFoldDB" id="A0A8S1YRC6"/>
<proteinExistence type="predicted"/>
<dbReference type="Pfam" id="PF13519">
    <property type="entry name" value="VWA_2"/>
    <property type="match status" value="1"/>
</dbReference>
<evidence type="ECO:0000259" key="1">
    <source>
        <dbReference type="SMART" id="SM00327"/>
    </source>
</evidence>
<evidence type="ECO:0000313" key="2">
    <source>
        <dbReference type="EMBL" id="CAD8214264.1"/>
    </source>
</evidence>
<dbReference type="PANTHER" id="PTHR14819">
    <property type="entry name" value="GTP-BINDING"/>
    <property type="match status" value="1"/>
</dbReference>
<protein>
    <recommendedName>
        <fullName evidence="1">VWFA domain-containing protein</fullName>
    </recommendedName>
</protein>
<dbReference type="OMA" id="DEMNDEC"/>
<gene>
    <name evidence="2" type="ORF">POCTA_138.1.T1720033</name>
</gene>
<name>A0A8S1YRC6_PAROT</name>
<dbReference type="InterPro" id="IPR052986">
    <property type="entry name" value="VLIG_GTPase"/>
</dbReference>
<dbReference type="InterPro" id="IPR002035">
    <property type="entry name" value="VWF_A"/>
</dbReference>
<dbReference type="OrthoDB" id="687730at2759"/>
<comment type="caution">
    <text evidence="2">The sequence shown here is derived from an EMBL/GenBank/DDBJ whole genome shotgun (WGS) entry which is preliminary data.</text>
</comment>
<feature type="domain" description="VWFA" evidence="1">
    <location>
        <begin position="561"/>
        <end position="742"/>
    </location>
</feature>
<dbReference type="Proteomes" id="UP000683925">
    <property type="component" value="Unassembled WGS sequence"/>
</dbReference>
<keyword evidence="3" id="KW-1185">Reference proteome</keyword>
<dbReference type="SMART" id="SM00327">
    <property type="entry name" value="VWA"/>
    <property type="match status" value="1"/>
</dbReference>
<sequence length="758" mass="89085">MKENNFQDSFRVNFIKSFSTAMFEEDQIQLQKDNCYKNGFSKFEKINSWQMMYFSIYDVIKSEMTKSHQENDKQDNSDSEEISQQNTSLIKIIMSKIEQEIINYNKSFANFGIILNAMGERCIYYYSMLIIWRFTCFKKGKGVQESTKKFESLKQNQLLKFIADIKQNKTEQSKLKAEAFICNLYRSCIQQFYRENQAAFCADIKNKNKMTNTELIKLLDKSILEDYQEDINLKKYTDEQIVEYITDQTKFIENYVKNEIDKIEAEIKDQYENKLRKSLLAILEKVNSNVQILRQYTDLQNPPIKSKEYFFLNDNDNKNDEFYESKLFELIIQCLLGVSQQMNKFQISKEHEEIFKINIYQKLEVNIFDKSQFQESEQQIQLLQPFALELSNQLGIHIQKVKKETLSLEKFNGYQELQTIKLNMIGCRHTCPMCKRKCDQSYSNDHKHKCSNGHQLRGMNGVLIEDTPSLFTCDEMNDECLIITLETQETKKWKDIRKTYDDWIFKGLDEIEQQKIKEKMMKVWNQGTGQMVCEYFKKMLNRSAINFVLKNNFEEVIRQPKIHYIFMIDDSGSMRGSFFWKNSGSMSGSPWNTAKNGCLNCISIIQKNLNARVSVVIFNSTARIAINCEIVNLVEMEKKIQFNSGGTDFGSAFQQTYNLIVQHQNDAFEKTEVLFYTDGGAAYPKEQVKLFTELPDHQKNRIFLHCCTEEANALSLQLIVNEMNCSLIKSELKQKFQVADLQKTWAEVVSREYHNLKG</sequence>
<dbReference type="PANTHER" id="PTHR14819:SF25">
    <property type="entry name" value="CHROMOSOME UNDETERMINED SCAFFOLD_52, WHOLE GENOME SHOTGUN SEQUENCE"/>
    <property type="match status" value="1"/>
</dbReference>
<organism evidence="2 3">
    <name type="scientific">Paramecium octaurelia</name>
    <dbReference type="NCBI Taxonomy" id="43137"/>
    <lineage>
        <taxon>Eukaryota</taxon>
        <taxon>Sar</taxon>
        <taxon>Alveolata</taxon>
        <taxon>Ciliophora</taxon>
        <taxon>Intramacronucleata</taxon>
        <taxon>Oligohymenophorea</taxon>
        <taxon>Peniculida</taxon>
        <taxon>Parameciidae</taxon>
        <taxon>Paramecium</taxon>
    </lineage>
</organism>
<accession>A0A8S1YRC6</accession>
<reference evidence="2" key="1">
    <citation type="submission" date="2021-01" db="EMBL/GenBank/DDBJ databases">
        <authorList>
            <consortium name="Genoscope - CEA"/>
            <person name="William W."/>
        </authorList>
    </citation>
    <scope>NUCLEOTIDE SEQUENCE</scope>
</reference>